<dbReference type="STRING" id="390807.SAMN04488095_2393"/>
<keyword evidence="1" id="KW-0732">Signal</keyword>
<organism evidence="2 3">
    <name type="scientific">Jannaschia pohangensis</name>
    <dbReference type="NCBI Taxonomy" id="390807"/>
    <lineage>
        <taxon>Bacteria</taxon>
        <taxon>Pseudomonadati</taxon>
        <taxon>Pseudomonadota</taxon>
        <taxon>Alphaproteobacteria</taxon>
        <taxon>Rhodobacterales</taxon>
        <taxon>Roseobacteraceae</taxon>
        <taxon>Jannaschia</taxon>
    </lineage>
</organism>
<dbReference type="Proteomes" id="UP000199110">
    <property type="component" value="Unassembled WGS sequence"/>
</dbReference>
<sequence>MKTFACLSAAVVVAVAAPTLACSPLLPDTRTSVEIIRGSRPVEVTAQCAFTNGGGSDNLSGGDAVDLGNGRVAQSLLYNNVAVLVSDCQSREATMFYAPVDESKGPFTTCGPTDFLTTLGPDAIVDLSAGATLTELVEIVTPAGLRETDPIRALNTAPWGKPVPRKDRIDLLCGCKLFYPDSPGAR</sequence>
<evidence type="ECO:0000313" key="2">
    <source>
        <dbReference type="EMBL" id="SFJ27980.1"/>
    </source>
</evidence>
<feature type="signal peptide" evidence="1">
    <location>
        <begin position="1"/>
        <end position="21"/>
    </location>
</feature>
<dbReference type="EMBL" id="FORA01000003">
    <property type="protein sequence ID" value="SFJ27980.1"/>
    <property type="molecule type" value="Genomic_DNA"/>
</dbReference>
<accession>A0A1I3Q2U9</accession>
<reference evidence="2 3" key="1">
    <citation type="submission" date="2016-10" db="EMBL/GenBank/DDBJ databases">
        <authorList>
            <person name="de Groot N.N."/>
        </authorList>
    </citation>
    <scope>NUCLEOTIDE SEQUENCE [LARGE SCALE GENOMIC DNA]</scope>
    <source>
        <strain evidence="2 3">DSM 19073</strain>
    </source>
</reference>
<dbReference type="OrthoDB" id="7774855at2"/>
<evidence type="ECO:0008006" key="4">
    <source>
        <dbReference type="Google" id="ProtNLM"/>
    </source>
</evidence>
<feature type="chain" id="PRO_5011606851" description="Secreted protein" evidence="1">
    <location>
        <begin position="22"/>
        <end position="186"/>
    </location>
</feature>
<keyword evidence="3" id="KW-1185">Reference proteome</keyword>
<dbReference type="RefSeq" id="WP_092780796.1">
    <property type="nucleotide sequence ID" value="NZ_FORA01000003.1"/>
</dbReference>
<evidence type="ECO:0000313" key="3">
    <source>
        <dbReference type="Proteomes" id="UP000199110"/>
    </source>
</evidence>
<gene>
    <name evidence="2" type="ORF">SAMN04488095_2393</name>
</gene>
<proteinExistence type="predicted"/>
<dbReference type="AlphaFoldDB" id="A0A1I3Q2U9"/>
<evidence type="ECO:0000256" key="1">
    <source>
        <dbReference type="SAM" id="SignalP"/>
    </source>
</evidence>
<protein>
    <recommendedName>
        <fullName evidence="4">Secreted protein</fullName>
    </recommendedName>
</protein>
<name>A0A1I3Q2U9_9RHOB</name>